<dbReference type="CDD" id="cd05014">
    <property type="entry name" value="SIS_Kpsf"/>
    <property type="match status" value="1"/>
</dbReference>
<feature type="domain" description="CBS" evidence="7">
    <location>
        <begin position="320"/>
        <end position="371"/>
    </location>
</feature>
<reference evidence="9" key="1">
    <citation type="submission" date="2020-11" db="EMBL/GenBank/DDBJ databases">
        <title>Chlorella ohadii genome sequencing and assembly.</title>
        <authorList>
            <person name="Murik O."/>
            <person name="Treves H."/>
            <person name="Kedem I."/>
            <person name="Shotland Y."/>
            <person name="Kaplan A."/>
        </authorList>
    </citation>
    <scope>NUCLEOTIDE SEQUENCE</scope>
    <source>
        <strain evidence="9">1</strain>
    </source>
</reference>
<sequence>MVAAAEAATPQPVVGHLEQPQGMSQQRQAPLPQLKGTDPPAAQPPSSPVASDGLGQLFRRQQRYLNYFFDNLDFEPVQQFCQACLTCTGVVIFTGVGKSGLISQKICQTLVSTGTKAVFLSPQDALHGDIGIIGPHDLLVCFSKSGATEEIIRLVPFAKAKGARLVSITSVPGSPLEEVCDLAVHLPLERELCPFDLAPVTSTAIQMIFGDTVAIALMQAKHLTRDQYAMNHPAGRIGKRLMLRVADVMVRNGAVPVVLPDMRMPQVLVELTSKSCGCVLVADAELNLAGIFTDGDLRRTLQQCGADGRDIMQLSVADVMTRTPKTIGSQEMAVDAMQIMERGPKVAMLPVVDDGKVQGLVTLHGLVSAGL</sequence>
<feature type="domain" description="SIS" evidence="8">
    <location>
        <begin position="81"/>
        <end position="223"/>
    </location>
</feature>
<dbReference type="Proteomes" id="UP001205105">
    <property type="component" value="Unassembled WGS sequence"/>
</dbReference>
<dbReference type="Gene3D" id="3.40.50.10490">
    <property type="entry name" value="Glucose-6-phosphate isomerase like protein, domain 1"/>
    <property type="match status" value="1"/>
</dbReference>
<evidence type="ECO:0000259" key="8">
    <source>
        <dbReference type="PROSITE" id="PS51464"/>
    </source>
</evidence>
<feature type="site" description="Catalytically relevant" evidence="4">
    <location>
        <position position="98"/>
    </location>
</feature>
<evidence type="ECO:0000256" key="6">
    <source>
        <dbReference type="SAM" id="MobiDB-lite"/>
    </source>
</evidence>
<dbReference type="GO" id="GO:0097367">
    <property type="term" value="F:carbohydrate derivative binding"/>
    <property type="evidence" value="ECO:0007669"/>
    <property type="project" value="InterPro"/>
</dbReference>
<dbReference type="GO" id="GO:1901135">
    <property type="term" value="P:carbohydrate derivative metabolic process"/>
    <property type="evidence" value="ECO:0007669"/>
    <property type="project" value="InterPro"/>
</dbReference>
<name>A0AAD5H5C5_9CHLO</name>
<feature type="site" description="Catalytically relevant" evidence="4">
    <location>
        <position position="232"/>
    </location>
</feature>
<evidence type="ECO:0000256" key="5">
    <source>
        <dbReference type="PROSITE-ProRule" id="PRU00703"/>
    </source>
</evidence>
<dbReference type="EMBL" id="JADXDR010000063">
    <property type="protein sequence ID" value="KAI7841488.1"/>
    <property type="molecule type" value="Genomic_DNA"/>
</dbReference>
<dbReference type="Pfam" id="PF00571">
    <property type="entry name" value="CBS"/>
    <property type="match status" value="2"/>
</dbReference>
<evidence type="ECO:0000313" key="10">
    <source>
        <dbReference type="Proteomes" id="UP001205105"/>
    </source>
</evidence>
<feature type="region of interest" description="Disordered" evidence="6">
    <location>
        <begin position="1"/>
        <end position="52"/>
    </location>
</feature>
<keyword evidence="10" id="KW-1185">Reference proteome</keyword>
<dbReference type="InterPro" id="IPR035474">
    <property type="entry name" value="SIS_Kpsf"/>
</dbReference>
<dbReference type="PROSITE" id="PS51371">
    <property type="entry name" value="CBS"/>
    <property type="match status" value="2"/>
</dbReference>
<dbReference type="InterPro" id="IPR046348">
    <property type="entry name" value="SIS_dom_sf"/>
</dbReference>
<dbReference type="GO" id="GO:0016853">
    <property type="term" value="F:isomerase activity"/>
    <property type="evidence" value="ECO:0007669"/>
    <property type="project" value="InterPro"/>
</dbReference>
<feature type="domain" description="CBS" evidence="7">
    <location>
        <begin position="249"/>
        <end position="311"/>
    </location>
</feature>
<evidence type="ECO:0000256" key="3">
    <source>
        <dbReference type="ARBA" id="ARBA00023122"/>
    </source>
</evidence>
<dbReference type="PIRSF" id="PIRSF004692">
    <property type="entry name" value="KdsD_KpsF"/>
    <property type="match status" value="1"/>
</dbReference>
<dbReference type="PANTHER" id="PTHR47476">
    <property type="match status" value="1"/>
</dbReference>
<keyword evidence="2" id="KW-0677">Repeat</keyword>
<dbReference type="NCBIfam" id="TIGR00393">
    <property type="entry name" value="kpsF"/>
    <property type="match status" value="1"/>
</dbReference>
<dbReference type="CDD" id="cd04604">
    <property type="entry name" value="CBS_pair_SIS_assoc"/>
    <property type="match status" value="1"/>
</dbReference>
<dbReference type="SMART" id="SM00116">
    <property type="entry name" value="CBS"/>
    <property type="match status" value="2"/>
</dbReference>
<dbReference type="InterPro" id="IPR001347">
    <property type="entry name" value="SIS_dom"/>
</dbReference>
<dbReference type="InterPro" id="IPR000644">
    <property type="entry name" value="CBS_dom"/>
</dbReference>
<evidence type="ECO:0000313" key="9">
    <source>
        <dbReference type="EMBL" id="KAI7841488.1"/>
    </source>
</evidence>
<protein>
    <recommendedName>
        <fullName evidence="11">Arabinose 5-phosphate isomerase</fullName>
    </recommendedName>
</protein>
<dbReference type="PANTHER" id="PTHR47476:SF2">
    <property type="entry name" value="ARABINOSE 5-PHOSPHATE ISOMERASE-RELATED"/>
    <property type="match status" value="1"/>
</dbReference>
<evidence type="ECO:0008006" key="11">
    <source>
        <dbReference type="Google" id="ProtNLM"/>
    </source>
</evidence>
<dbReference type="Gene3D" id="3.10.580.10">
    <property type="entry name" value="CBS-domain"/>
    <property type="match status" value="1"/>
</dbReference>
<dbReference type="PROSITE" id="PS51464">
    <property type="entry name" value="SIS"/>
    <property type="match status" value="1"/>
</dbReference>
<dbReference type="GO" id="GO:0005975">
    <property type="term" value="P:carbohydrate metabolic process"/>
    <property type="evidence" value="ECO:0007669"/>
    <property type="project" value="InterPro"/>
</dbReference>
<organism evidence="9 10">
    <name type="scientific">Chlorella ohadii</name>
    <dbReference type="NCBI Taxonomy" id="2649997"/>
    <lineage>
        <taxon>Eukaryota</taxon>
        <taxon>Viridiplantae</taxon>
        <taxon>Chlorophyta</taxon>
        <taxon>core chlorophytes</taxon>
        <taxon>Trebouxiophyceae</taxon>
        <taxon>Chlorellales</taxon>
        <taxon>Chlorellaceae</taxon>
        <taxon>Chlorella clade</taxon>
        <taxon>Chlorella</taxon>
    </lineage>
</organism>
<dbReference type="AlphaFoldDB" id="A0AAD5H5C5"/>
<feature type="site" description="Catalytically relevant" evidence="4">
    <location>
        <position position="150"/>
    </location>
</feature>
<proteinExistence type="inferred from homology"/>
<dbReference type="SUPFAM" id="SSF53697">
    <property type="entry name" value="SIS domain"/>
    <property type="match status" value="1"/>
</dbReference>
<accession>A0AAD5H5C5</accession>
<gene>
    <name evidence="9" type="ORF">COHA_004881</name>
</gene>
<dbReference type="InterPro" id="IPR004800">
    <property type="entry name" value="KdsD/KpsF-type"/>
</dbReference>
<comment type="caution">
    <text evidence="9">The sequence shown here is derived from an EMBL/GenBank/DDBJ whole genome shotgun (WGS) entry which is preliminary data.</text>
</comment>
<feature type="site" description="Catalytically relevant" evidence="4">
    <location>
        <position position="191"/>
    </location>
</feature>
<evidence type="ECO:0000256" key="2">
    <source>
        <dbReference type="ARBA" id="ARBA00022737"/>
    </source>
</evidence>
<evidence type="ECO:0000259" key="7">
    <source>
        <dbReference type="PROSITE" id="PS51371"/>
    </source>
</evidence>
<evidence type="ECO:0000256" key="4">
    <source>
        <dbReference type="PIRSR" id="PIRSR004692-3"/>
    </source>
</evidence>
<dbReference type="Pfam" id="PF01380">
    <property type="entry name" value="SIS"/>
    <property type="match status" value="1"/>
</dbReference>
<dbReference type="InterPro" id="IPR046342">
    <property type="entry name" value="CBS_dom_sf"/>
</dbReference>
<comment type="similarity">
    <text evidence="1">Belongs to the SIS family. GutQ/KpsF subfamily.</text>
</comment>
<evidence type="ECO:0000256" key="1">
    <source>
        <dbReference type="ARBA" id="ARBA00008165"/>
    </source>
</evidence>
<keyword evidence="3 5" id="KW-0129">CBS domain</keyword>